<evidence type="ECO:0000313" key="2">
    <source>
        <dbReference type="Proteomes" id="UP001328107"/>
    </source>
</evidence>
<dbReference type="Proteomes" id="UP001328107">
    <property type="component" value="Unassembled WGS sequence"/>
</dbReference>
<gene>
    <name evidence="1" type="ORF">PMAYCL1PPCAC_26908</name>
</gene>
<name>A0AAN5I8N3_9BILA</name>
<comment type="caution">
    <text evidence="1">The sequence shown here is derived from an EMBL/GenBank/DDBJ whole genome shotgun (WGS) entry which is preliminary data.</text>
</comment>
<dbReference type="EMBL" id="BTRK01000006">
    <property type="protein sequence ID" value="GMR56713.1"/>
    <property type="molecule type" value="Genomic_DNA"/>
</dbReference>
<keyword evidence="2" id="KW-1185">Reference proteome</keyword>
<accession>A0AAN5I8N3</accession>
<evidence type="ECO:0000313" key="1">
    <source>
        <dbReference type="EMBL" id="GMR56713.1"/>
    </source>
</evidence>
<feature type="non-terminal residue" evidence="1">
    <location>
        <position position="142"/>
    </location>
</feature>
<proteinExistence type="predicted"/>
<organism evidence="1 2">
    <name type="scientific">Pristionchus mayeri</name>
    <dbReference type="NCBI Taxonomy" id="1317129"/>
    <lineage>
        <taxon>Eukaryota</taxon>
        <taxon>Metazoa</taxon>
        <taxon>Ecdysozoa</taxon>
        <taxon>Nematoda</taxon>
        <taxon>Chromadorea</taxon>
        <taxon>Rhabditida</taxon>
        <taxon>Rhabditina</taxon>
        <taxon>Diplogasteromorpha</taxon>
        <taxon>Diplogasteroidea</taxon>
        <taxon>Neodiplogasteridae</taxon>
        <taxon>Pristionchus</taxon>
    </lineage>
</organism>
<dbReference type="AlphaFoldDB" id="A0AAN5I8N3"/>
<protein>
    <submittedName>
        <fullName evidence="1">Uncharacterized protein</fullName>
    </submittedName>
</protein>
<sequence>MHRIQLDNERLELGPVEILYKMNPTNICFLHRQPFYLERTQYDNYFLRNFERTQKFKIHLEGASLENCQKIWHKNHLILIRNDRIRHVSKLSNNVISICDPQLNDKCSVYTGEHLSNVYITNGKLLYTFTTVGRLLNALDIP</sequence>
<reference evidence="2" key="1">
    <citation type="submission" date="2022-10" db="EMBL/GenBank/DDBJ databases">
        <title>Genome assembly of Pristionchus species.</title>
        <authorList>
            <person name="Yoshida K."/>
            <person name="Sommer R.J."/>
        </authorList>
    </citation>
    <scope>NUCLEOTIDE SEQUENCE [LARGE SCALE GENOMIC DNA]</scope>
    <source>
        <strain evidence="2">RS5460</strain>
    </source>
</reference>